<sequence length="43" mass="4828">FKSLPTSLASQMKRLGYDTIYWYGGNASYGNLITLVRLKDLTA</sequence>
<protein>
    <submittedName>
        <fullName evidence="1">Arylsulfatase</fullName>
    </submittedName>
</protein>
<organism evidence="1">
    <name type="scientific">human gut metagenome</name>
    <dbReference type="NCBI Taxonomy" id="408170"/>
    <lineage>
        <taxon>unclassified sequences</taxon>
        <taxon>metagenomes</taxon>
        <taxon>organismal metagenomes</taxon>
    </lineage>
</organism>
<accession>W1YGA0</accession>
<comment type="caution">
    <text evidence="1">The sequence shown here is derived from an EMBL/GenBank/DDBJ whole genome shotgun (WGS) entry which is preliminary data.</text>
</comment>
<name>W1YGA0_9ZZZZ</name>
<gene>
    <name evidence="1" type="ORF">Q604_UNBC04550G0001</name>
</gene>
<dbReference type="EMBL" id="AZMM01004550">
    <property type="protein sequence ID" value="ETJ41522.1"/>
    <property type="molecule type" value="Genomic_DNA"/>
</dbReference>
<feature type="non-terminal residue" evidence="1">
    <location>
        <position position="1"/>
    </location>
</feature>
<dbReference type="AlphaFoldDB" id="W1YGA0"/>
<proteinExistence type="predicted"/>
<reference evidence="1" key="1">
    <citation type="submission" date="2013-12" db="EMBL/GenBank/DDBJ databases">
        <title>A Varibaculum cambriense genome reconstructed from a premature infant gut community with otherwise low bacterial novelty that shifts toward anaerobic metabolism during the third week of life.</title>
        <authorList>
            <person name="Brown C.T."/>
            <person name="Sharon I."/>
            <person name="Thomas B.C."/>
            <person name="Castelle C.J."/>
            <person name="Morowitz M.J."/>
            <person name="Banfield J.F."/>
        </authorList>
    </citation>
    <scope>NUCLEOTIDE SEQUENCE</scope>
</reference>
<evidence type="ECO:0000313" key="1">
    <source>
        <dbReference type="EMBL" id="ETJ41522.1"/>
    </source>
</evidence>